<sequence length="154" mass="17654">QYQFAPADAPYNNLLEKYAAGLIQAIDQDVKIQLISKQDADAAKAFFRLEDYEGQSFGKENTNMYKKIDDKVKENSKKKYPNQDADLINGDKTRPDKLHEFMKNVILPQFENMKKSGTDTKPISTDFMGKAMTQNSEGFWQLEKVRENVVCEDA</sequence>
<gene>
    <name evidence="2" type="ORF">AFUS01_LOCUS34158</name>
</gene>
<feature type="non-terminal residue" evidence="2">
    <location>
        <position position="1"/>
    </location>
</feature>
<evidence type="ECO:0000313" key="2">
    <source>
        <dbReference type="EMBL" id="CAG7823973.1"/>
    </source>
</evidence>
<dbReference type="Proteomes" id="UP000708208">
    <property type="component" value="Unassembled WGS sequence"/>
</dbReference>
<proteinExistence type="predicted"/>
<protein>
    <submittedName>
        <fullName evidence="2">Uncharacterized protein</fullName>
    </submittedName>
</protein>
<dbReference type="EMBL" id="CAJVCH010531235">
    <property type="protein sequence ID" value="CAG7823973.1"/>
    <property type="molecule type" value="Genomic_DNA"/>
</dbReference>
<dbReference type="AlphaFoldDB" id="A0A8J2L028"/>
<comment type="caution">
    <text evidence="2">The sequence shown here is derived from an EMBL/GenBank/DDBJ whole genome shotgun (WGS) entry which is preliminary data.</text>
</comment>
<accession>A0A8J2L028</accession>
<keyword evidence="3" id="KW-1185">Reference proteome</keyword>
<name>A0A8J2L028_9HEXA</name>
<evidence type="ECO:0000256" key="1">
    <source>
        <dbReference type="SAM" id="MobiDB-lite"/>
    </source>
</evidence>
<organism evidence="2 3">
    <name type="scientific">Allacma fusca</name>
    <dbReference type="NCBI Taxonomy" id="39272"/>
    <lineage>
        <taxon>Eukaryota</taxon>
        <taxon>Metazoa</taxon>
        <taxon>Ecdysozoa</taxon>
        <taxon>Arthropoda</taxon>
        <taxon>Hexapoda</taxon>
        <taxon>Collembola</taxon>
        <taxon>Symphypleona</taxon>
        <taxon>Sminthuridae</taxon>
        <taxon>Allacma</taxon>
    </lineage>
</organism>
<evidence type="ECO:0000313" key="3">
    <source>
        <dbReference type="Proteomes" id="UP000708208"/>
    </source>
</evidence>
<reference evidence="2" key="1">
    <citation type="submission" date="2021-06" db="EMBL/GenBank/DDBJ databases">
        <authorList>
            <person name="Hodson N. C."/>
            <person name="Mongue J. A."/>
            <person name="Jaron S. K."/>
        </authorList>
    </citation>
    <scope>NUCLEOTIDE SEQUENCE</scope>
</reference>
<feature type="region of interest" description="Disordered" evidence="1">
    <location>
        <begin position="73"/>
        <end position="93"/>
    </location>
</feature>